<dbReference type="RefSeq" id="WP_147930034.1">
    <property type="nucleotide sequence ID" value="NZ_VOXD01000008.1"/>
</dbReference>
<accession>A0A5C7FUL1</accession>
<name>A0A5C7FUL1_9BACT</name>
<feature type="region of interest" description="Disordered" evidence="1">
    <location>
        <begin position="312"/>
        <end position="333"/>
    </location>
</feature>
<reference evidence="3 4" key="1">
    <citation type="submission" date="2019-08" db="EMBL/GenBank/DDBJ databases">
        <title>Lewinella sp. strain SSH13 Genome sequencing and assembly.</title>
        <authorList>
            <person name="Kim I."/>
        </authorList>
    </citation>
    <scope>NUCLEOTIDE SEQUENCE [LARGE SCALE GENOMIC DNA]</scope>
    <source>
        <strain evidence="3 4">SSH13</strain>
    </source>
</reference>
<keyword evidence="4" id="KW-1185">Reference proteome</keyword>
<feature type="signal peptide" evidence="2">
    <location>
        <begin position="1"/>
        <end position="24"/>
    </location>
</feature>
<dbReference type="Proteomes" id="UP000321907">
    <property type="component" value="Unassembled WGS sequence"/>
</dbReference>
<evidence type="ECO:0000256" key="1">
    <source>
        <dbReference type="SAM" id="MobiDB-lite"/>
    </source>
</evidence>
<sequence>MIINFKSTFLLVLFISFLSWYASAQTLDFANRVDVVLSDGLSVTLYGHTNSLSKDFTGRYSYLPAGLRLSKKADGTPMFLFSKFTTEDAEDDVSGALMHFLMEWGLTPEQEEELQTKLTSRIEGLSSTDPRFAAVENPRVMGAVDVRTDPDNSFEVISAVLSNGKETPTLVTSGRAPIIPGGKVAVAAMMEKNAAQLLAASFEESSSITDVSLALRFEYDLLMPAVDGRITVDWSSVDSVYQTYTRTANRSNDKKRDRKVSISDTERDSLFSQMQEQKAVVVQLDNLQPDSEVAKQMVTAFMEYFLRSVSEREFRPPGEEEDPDDKRNDQRGYDYRYRGYTVNRERLNIKKQRRKETYELSVRLPITRQFELVENLASWYDGVRDNEKCVNTVNLNDPTFEHREIQLILDLDAEDMFGKELNFVSVDIRKRRSAEGANDFQRQVTFDKRMFEEEGNRTTITYSKAEDENPDLFEYRTLYSLRGGRTFVPDTSWTQGSWQGLTLAPPVTPTPLRLEADLEAMKDNGIRNVSVQVRYYKFGVPTESNFNLNVSRQIGYLEDRIFMDRNTQGYAYRYVFFHEDHGPLATPWDAKINTGYLFAVIPEELRDRKQETIDEMVELGKAVAGGEQAGDVLDKFKDLIIKD</sequence>
<protein>
    <submittedName>
        <fullName evidence="3">Uncharacterized protein</fullName>
    </submittedName>
</protein>
<dbReference type="AlphaFoldDB" id="A0A5C7FUL1"/>
<organism evidence="3 4">
    <name type="scientific">Neolewinella aurantiaca</name>
    <dbReference type="NCBI Taxonomy" id="2602767"/>
    <lineage>
        <taxon>Bacteria</taxon>
        <taxon>Pseudomonadati</taxon>
        <taxon>Bacteroidota</taxon>
        <taxon>Saprospiria</taxon>
        <taxon>Saprospirales</taxon>
        <taxon>Lewinellaceae</taxon>
        <taxon>Neolewinella</taxon>
    </lineage>
</organism>
<keyword evidence="2" id="KW-0732">Signal</keyword>
<comment type="caution">
    <text evidence="3">The sequence shown here is derived from an EMBL/GenBank/DDBJ whole genome shotgun (WGS) entry which is preliminary data.</text>
</comment>
<proteinExistence type="predicted"/>
<evidence type="ECO:0000256" key="2">
    <source>
        <dbReference type="SAM" id="SignalP"/>
    </source>
</evidence>
<evidence type="ECO:0000313" key="3">
    <source>
        <dbReference type="EMBL" id="TXF90277.1"/>
    </source>
</evidence>
<evidence type="ECO:0000313" key="4">
    <source>
        <dbReference type="Proteomes" id="UP000321907"/>
    </source>
</evidence>
<feature type="chain" id="PRO_5022869436" evidence="2">
    <location>
        <begin position="25"/>
        <end position="643"/>
    </location>
</feature>
<gene>
    <name evidence="3" type="ORF">FUA23_07090</name>
</gene>
<dbReference type="EMBL" id="VOXD01000008">
    <property type="protein sequence ID" value="TXF90277.1"/>
    <property type="molecule type" value="Genomic_DNA"/>
</dbReference>
<dbReference type="OrthoDB" id="1182264at2"/>